<dbReference type="EMBL" id="SNWF01000004">
    <property type="protein sequence ID" value="TDN94056.1"/>
    <property type="molecule type" value="Genomic_DNA"/>
</dbReference>
<feature type="domain" description="Mce/MlaD" evidence="2">
    <location>
        <begin position="44"/>
        <end position="112"/>
    </location>
</feature>
<evidence type="ECO:0000313" key="4">
    <source>
        <dbReference type="Proteomes" id="UP000294737"/>
    </source>
</evidence>
<evidence type="ECO:0000256" key="1">
    <source>
        <dbReference type="SAM" id="Phobius"/>
    </source>
</evidence>
<dbReference type="Proteomes" id="UP000294737">
    <property type="component" value="Unassembled WGS sequence"/>
</dbReference>
<keyword evidence="1" id="KW-0812">Transmembrane</keyword>
<comment type="caution">
    <text evidence="3">The sequence shown here is derived from an EMBL/GenBank/DDBJ whole genome shotgun (WGS) entry which is preliminary data.</text>
</comment>
<accession>A0A4R6GGL9</accession>
<proteinExistence type="predicted"/>
<dbReference type="PANTHER" id="PTHR36698:SF2">
    <property type="entry name" value="MCE_MLAD DOMAIN-CONTAINING PROTEIN"/>
    <property type="match status" value="1"/>
</dbReference>
<protein>
    <submittedName>
        <fullName evidence="3">Phospholipid/cholesterol/gamma-HCH transport system substrate-binding protein</fullName>
    </submittedName>
</protein>
<keyword evidence="1" id="KW-0472">Membrane</keyword>
<keyword evidence="4" id="KW-1185">Reference proteome</keyword>
<reference evidence="3 4" key="1">
    <citation type="submission" date="2019-03" db="EMBL/GenBank/DDBJ databases">
        <title>Genomic Encyclopedia of Type Strains, Phase IV (KMG-IV): sequencing the most valuable type-strain genomes for metagenomic binning, comparative biology and taxonomic classification.</title>
        <authorList>
            <person name="Goeker M."/>
        </authorList>
    </citation>
    <scope>NUCLEOTIDE SEQUENCE [LARGE SCALE GENOMIC DNA]</scope>
    <source>
        <strain evidence="3 4">DSM 18555</strain>
    </source>
</reference>
<feature type="transmembrane region" description="Helical" evidence="1">
    <location>
        <begin position="7"/>
        <end position="28"/>
    </location>
</feature>
<evidence type="ECO:0000259" key="2">
    <source>
        <dbReference type="Pfam" id="PF02470"/>
    </source>
</evidence>
<keyword evidence="1" id="KW-1133">Transmembrane helix</keyword>
<organism evidence="3 4">
    <name type="scientific">Herminiimonas fonticola</name>
    <dbReference type="NCBI Taxonomy" id="303380"/>
    <lineage>
        <taxon>Bacteria</taxon>
        <taxon>Pseudomonadati</taxon>
        <taxon>Pseudomonadota</taxon>
        <taxon>Betaproteobacteria</taxon>
        <taxon>Burkholderiales</taxon>
        <taxon>Oxalobacteraceae</taxon>
        <taxon>Herminiimonas</taxon>
    </lineage>
</organism>
<dbReference type="RefSeq" id="WP_112990719.1">
    <property type="nucleotide sequence ID" value="NZ_PTLZ01000001.1"/>
</dbReference>
<evidence type="ECO:0000313" key="3">
    <source>
        <dbReference type="EMBL" id="TDN94056.1"/>
    </source>
</evidence>
<dbReference type="InterPro" id="IPR003399">
    <property type="entry name" value="Mce/MlaD"/>
</dbReference>
<dbReference type="Pfam" id="PF02470">
    <property type="entry name" value="MlaD"/>
    <property type="match status" value="1"/>
</dbReference>
<name>A0A4R6GGL9_9BURK</name>
<dbReference type="AlphaFoldDB" id="A0A4R6GGL9"/>
<sequence>MENKAHALMAGIFTIFLLIAAVLIAMWFNRDRVERVPYEIATTLSVPGLNPQAGVRYRGLDVGRVDAVLFDPQKPGQILIRFSVSKDTPITQSTFATLSYQGVTGLAYVQLDDDGSKPTLLPSTAKKVARIELRPGFLDTLQIRGMEILKQTEVVIGKFNTVLSEENQKDILAAFKDVSNAANKVGKIPDQLEPTLKKLPSLTLKADNALTSLNKLSDDATRLTGNLNELTTRLNAPDGPLNGFNGAVNNIGSAASRVEYEVVPLIDETRSTMRALNRTLETVNQQPQSILFGTTPAQPGPGEAGFTAPASK</sequence>
<dbReference type="PANTHER" id="PTHR36698">
    <property type="entry name" value="BLL5892 PROTEIN"/>
    <property type="match status" value="1"/>
</dbReference>
<gene>
    <name evidence="3" type="ORF">EV677_0597</name>
</gene>
<dbReference type="OrthoDB" id="5294672at2"/>